<dbReference type="InterPro" id="IPR012938">
    <property type="entry name" value="Glc/Sorbosone_DH"/>
</dbReference>
<evidence type="ECO:0000256" key="1">
    <source>
        <dbReference type="SAM" id="SignalP"/>
    </source>
</evidence>
<dbReference type="InterPro" id="IPR011041">
    <property type="entry name" value="Quinoprot_gluc/sorb_DH_b-prop"/>
</dbReference>
<reference evidence="3 4" key="1">
    <citation type="submission" date="2020-03" db="EMBL/GenBank/DDBJ databases">
        <title>Two novel Motilibacter sp.</title>
        <authorList>
            <person name="Liu S."/>
        </authorList>
    </citation>
    <scope>NUCLEOTIDE SEQUENCE [LARGE SCALE GENOMIC DNA]</scope>
    <source>
        <strain evidence="3 4">E257</strain>
    </source>
</reference>
<comment type="caution">
    <text evidence="3">The sequence shown here is derived from an EMBL/GenBank/DDBJ whole genome shotgun (WGS) entry which is preliminary data.</text>
</comment>
<dbReference type="Gene3D" id="2.120.10.30">
    <property type="entry name" value="TolB, C-terminal domain"/>
    <property type="match status" value="2"/>
</dbReference>
<name>A0ABX0GX01_9ACTN</name>
<keyword evidence="1" id="KW-0732">Signal</keyword>
<accession>A0ABX0GX01</accession>
<dbReference type="Proteomes" id="UP000800981">
    <property type="component" value="Unassembled WGS sequence"/>
</dbReference>
<sequence>MTRKKALIAVAVLPLAAAVLPPTQAGYAASPTVLDPNLAVRTAASGLQAPTSLAFLGANDMLVTEKATGRVQRVNNGVVSTVLDLAVNSNSERGLLGMALHPQFPATPWVYLFWTQSTTGADSTVPTEVPMLGNRVDRFVWNGSTLTMDRAIIATRSRQNDPTNVNAAGQVVERGNHNGGKIAFGPDGKLYIELGDQGRRGQLQNLADGPGCVTALPCPAIPVGNQPDDQYGGPEPDNAHLSGAILRLNDDGSAPADNPFFAAGTERGGEVGANWQKVFAYGVRNAFGFAFDPISGDLWDSQNGDDSFSEINRVPAGSNLGWVQTMGPLARQAQYRTIESTAPFAGIQQTRWDPANVNNAQSSPELALERMYKVTVGGSTFKADLSGSREVPVNSSAATGEATFVLLSDGSLKYRLELANITNARMAHIHLGGPGQNGPIAVNLFNNPAGVTVGAETKVAEGRITPADVIARAPGFDGSMAELLRRLKQGRAYVNVHTAALPAGEIRGQLSAVNGRVLSHYQDPALSWKYELAPIGLGFQDGNALGSAYDGDLFVGAARNLLLGGQIFKIDINSRRTGISSTDKRLHDKVADNAEKYGITESESLLFGQDFGVATDIRTGPNGNLYVVSNNLGEVYEVYRK</sequence>
<organism evidence="3 4">
    <name type="scientific">Motilibacter deserti</name>
    <dbReference type="NCBI Taxonomy" id="2714956"/>
    <lineage>
        <taxon>Bacteria</taxon>
        <taxon>Bacillati</taxon>
        <taxon>Actinomycetota</taxon>
        <taxon>Actinomycetes</taxon>
        <taxon>Motilibacterales</taxon>
        <taxon>Motilibacteraceae</taxon>
        <taxon>Motilibacter</taxon>
    </lineage>
</organism>
<keyword evidence="4" id="KW-1185">Reference proteome</keyword>
<dbReference type="PANTHER" id="PTHR19328">
    <property type="entry name" value="HEDGEHOG-INTERACTING PROTEIN"/>
    <property type="match status" value="1"/>
</dbReference>
<dbReference type="EMBL" id="JAANNP010000004">
    <property type="protein sequence ID" value="NHC14132.1"/>
    <property type="molecule type" value="Genomic_DNA"/>
</dbReference>
<evidence type="ECO:0000313" key="3">
    <source>
        <dbReference type="EMBL" id="NHC14132.1"/>
    </source>
</evidence>
<evidence type="ECO:0000313" key="4">
    <source>
        <dbReference type="Proteomes" id="UP000800981"/>
    </source>
</evidence>
<dbReference type="SMART" id="SM00754">
    <property type="entry name" value="CHRD"/>
    <property type="match status" value="1"/>
</dbReference>
<dbReference type="SUPFAM" id="SSF50952">
    <property type="entry name" value="Soluble quinoprotein glucose dehydrogenase"/>
    <property type="match status" value="1"/>
</dbReference>
<feature type="signal peptide" evidence="1">
    <location>
        <begin position="1"/>
        <end position="25"/>
    </location>
</feature>
<proteinExistence type="predicted"/>
<protein>
    <submittedName>
        <fullName evidence="3">CHRD domain-containing protein</fullName>
    </submittedName>
</protein>
<dbReference type="Pfam" id="PF07995">
    <property type="entry name" value="GSDH"/>
    <property type="match status" value="2"/>
</dbReference>
<gene>
    <name evidence="3" type="ORF">G9H71_10095</name>
</gene>
<dbReference type="InterPro" id="IPR011042">
    <property type="entry name" value="6-blade_b-propeller_TolB-like"/>
</dbReference>
<evidence type="ECO:0000259" key="2">
    <source>
        <dbReference type="PROSITE" id="PS50933"/>
    </source>
</evidence>
<dbReference type="InterPro" id="IPR010895">
    <property type="entry name" value="CHRD"/>
</dbReference>
<feature type="domain" description="CHRD" evidence="2">
    <location>
        <begin position="377"/>
        <end position="515"/>
    </location>
</feature>
<dbReference type="PANTHER" id="PTHR19328:SF13">
    <property type="entry name" value="HIPL1 PROTEIN"/>
    <property type="match status" value="1"/>
</dbReference>
<dbReference type="RefSeq" id="WP_166281352.1">
    <property type="nucleotide sequence ID" value="NZ_JAANNP010000004.1"/>
</dbReference>
<dbReference type="Pfam" id="PF07452">
    <property type="entry name" value="CHRD"/>
    <property type="match status" value="1"/>
</dbReference>
<dbReference type="PROSITE" id="PS50933">
    <property type="entry name" value="CHRD"/>
    <property type="match status" value="1"/>
</dbReference>
<feature type="chain" id="PRO_5047425394" evidence="1">
    <location>
        <begin position="26"/>
        <end position="641"/>
    </location>
</feature>